<dbReference type="InterPro" id="IPR050188">
    <property type="entry name" value="RluA_PseudoU_synthase"/>
</dbReference>
<dbReference type="RefSeq" id="WP_249281558.1">
    <property type="nucleotide sequence ID" value="NZ_JACRST010000001.1"/>
</dbReference>
<dbReference type="SUPFAM" id="SSF55174">
    <property type="entry name" value="Alpha-L RNA-binding motif"/>
    <property type="match status" value="1"/>
</dbReference>
<protein>
    <recommendedName>
        <fullName evidence="7">Pseudouridine synthase</fullName>
        <ecNumber evidence="7">5.4.99.-</ecNumber>
    </recommendedName>
</protein>
<dbReference type="InterPro" id="IPR020103">
    <property type="entry name" value="PsdUridine_synth_cat_dom_sf"/>
</dbReference>
<dbReference type="PROSITE" id="PS01129">
    <property type="entry name" value="PSI_RLU"/>
    <property type="match status" value="1"/>
</dbReference>
<evidence type="ECO:0000313" key="9">
    <source>
        <dbReference type="EMBL" id="MBC8545405.1"/>
    </source>
</evidence>
<name>A0A926I3J2_9FIRM</name>
<dbReference type="InterPro" id="IPR036986">
    <property type="entry name" value="S4_RNA-bd_sf"/>
</dbReference>
<evidence type="ECO:0000313" key="10">
    <source>
        <dbReference type="Proteomes" id="UP000653127"/>
    </source>
</evidence>
<dbReference type="SUPFAM" id="SSF55120">
    <property type="entry name" value="Pseudouridine synthase"/>
    <property type="match status" value="1"/>
</dbReference>
<evidence type="ECO:0000256" key="2">
    <source>
        <dbReference type="ARBA" id="ARBA00010876"/>
    </source>
</evidence>
<dbReference type="InterPro" id="IPR006224">
    <property type="entry name" value="PsdUridine_synth_RluA-like_CS"/>
</dbReference>
<keyword evidence="10" id="KW-1185">Reference proteome</keyword>
<dbReference type="GO" id="GO:0000455">
    <property type="term" value="P:enzyme-directed rRNA pseudouridine synthesis"/>
    <property type="evidence" value="ECO:0007669"/>
    <property type="project" value="TreeGrafter"/>
</dbReference>
<dbReference type="Gene3D" id="3.30.2350.10">
    <property type="entry name" value="Pseudouridine synthase"/>
    <property type="match status" value="1"/>
</dbReference>
<evidence type="ECO:0000256" key="4">
    <source>
        <dbReference type="ARBA" id="ARBA00023235"/>
    </source>
</evidence>
<organism evidence="9 10">
    <name type="scientific">Ligaoa zhengdingensis</name>
    <dbReference type="NCBI Taxonomy" id="2763658"/>
    <lineage>
        <taxon>Bacteria</taxon>
        <taxon>Bacillati</taxon>
        <taxon>Bacillota</taxon>
        <taxon>Clostridia</taxon>
        <taxon>Eubacteriales</taxon>
        <taxon>Oscillospiraceae</taxon>
        <taxon>Ligaoa</taxon>
    </lineage>
</organism>
<comment type="catalytic activity">
    <reaction evidence="1 7">
        <text>a uridine in RNA = a pseudouridine in RNA</text>
        <dbReference type="Rhea" id="RHEA:48348"/>
        <dbReference type="Rhea" id="RHEA-COMP:12068"/>
        <dbReference type="Rhea" id="RHEA-COMP:12069"/>
        <dbReference type="ChEBI" id="CHEBI:65314"/>
        <dbReference type="ChEBI" id="CHEBI:65315"/>
    </reaction>
</comment>
<comment type="caution">
    <text evidence="9">The sequence shown here is derived from an EMBL/GenBank/DDBJ whole genome shotgun (WGS) entry which is preliminary data.</text>
</comment>
<dbReference type="EC" id="5.4.99.-" evidence="7"/>
<dbReference type="SMART" id="SM00363">
    <property type="entry name" value="S4"/>
    <property type="match status" value="1"/>
</dbReference>
<dbReference type="PANTHER" id="PTHR21600">
    <property type="entry name" value="MITOCHONDRIAL RNA PSEUDOURIDINE SYNTHASE"/>
    <property type="match status" value="1"/>
</dbReference>
<proteinExistence type="inferred from homology"/>
<accession>A0A926I3J2</accession>
<dbReference type="InterPro" id="IPR006145">
    <property type="entry name" value="PsdUridine_synth_RsuA/RluA"/>
</dbReference>
<keyword evidence="4 7" id="KW-0413">Isomerase</keyword>
<comment type="similarity">
    <text evidence="2 7">Belongs to the pseudouridine synthase RluA family.</text>
</comment>
<feature type="domain" description="RNA-binding S4" evidence="8">
    <location>
        <begin position="16"/>
        <end position="81"/>
    </location>
</feature>
<dbReference type="GO" id="GO:0120159">
    <property type="term" value="F:rRNA pseudouridine synthase activity"/>
    <property type="evidence" value="ECO:0007669"/>
    <property type="project" value="UniProtKB-ARBA"/>
</dbReference>
<evidence type="ECO:0000256" key="6">
    <source>
        <dbReference type="PROSITE-ProRule" id="PRU00182"/>
    </source>
</evidence>
<dbReference type="Pfam" id="PF00849">
    <property type="entry name" value="PseudoU_synth_2"/>
    <property type="match status" value="1"/>
</dbReference>
<dbReference type="InterPro" id="IPR006225">
    <property type="entry name" value="PsdUridine_synth_RluC/D"/>
</dbReference>
<keyword evidence="3 6" id="KW-0694">RNA-binding</keyword>
<feature type="active site" evidence="5">
    <location>
        <position position="141"/>
    </location>
</feature>
<dbReference type="Proteomes" id="UP000653127">
    <property type="component" value="Unassembled WGS sequence"/>
</dbReference>
<dbReference type="GO" id="GO:0003723">
    <property type="term" value="F:RNA binding"/>
    <property type="evidence" value="ECO:0007669"/>
    <property type="project" value="UniProtKB-KW"/>
</dbReference>
<dbReference type="CDD" id="cd02869">
    <property type="entry name" value="PseudoU_synth_RluA_like"/>
    <property type="match status" value="1"/>
</dbReference>
<dbReference type="PANTHER" id="PTHR21600:SF44">
    <property type="entry name" value="RIBOSOMAL LARGE SUBUNIT PSEUDOURIDINE SYNTHASE D"/>
    <property type="match status" value="1"/>
</dbReference>
<gene>
    <name evidence="9" type="ORF">H8711_00445</name>
</gene>
<dbReference type="FunFam" id="3.30.2350.10:FF:000006">
    <property type="entry name" value="Pseudouridine synthase"/>
    <property type="match status" value="1"/>
</dbReference>
<comment type="function">
    <text evidence="7">Responsible for synthesis of pseudouridine from uracil.</text>
</comment>
<dbReference type="InterPro" id="IPR002942">
    <property type="entry name" value="S4_RNA-bd"/>
</dbReference>
<dbReference type="EMBL" id="JACRST010000001">
    <property type="protein sequence ID" value="MBC8545405.1"/>
    <property type="molecule type" value="Genomic_DNA"/>
</dbReference>
<evidence type="ECO:0000256" key="1">
    <source>
        <dbReference type="ARBA" id="ARBA00000073"/>
    </source>
</evidence>
<dbReference type="Gene3D" id="3.10.290.10">
    <property type="entry name" value="RNA-binding S4 domain"/>
    <property type="match status" value="1"/>
</dbReference>
<evidence type="ECO:0000256" key="5">
    <source>
        <dbReference type="PIRSR" id="PIRSR606225-1"/>
    </source>
</evidence>
<dbReference type="AlphaFoldDB" id="A0A926I3J2"/>
<sequence length="306" mass="33834">MPTNLLFEIEPQDASMRIDRWLADHSDGRVTRTMAQRLCDDGAVLAAGKPVNKNYKLRAGDRLEVTVPDPQQLDVAAQKIPLDIVYEDGELLVVNKPKGMVVHPAAGNPDGTLVNALLHHCAGQLSGINGVIRPGIVHRIDKNTSGLLIVAKTDRAHLSLAEQIKAHTFTRVYEAVVYGTVKQDAGTVDAPIGRHAVDRKKMCVTEHSSRHAVTHYEVIQRYQGFTHIRCRLETGRTHQIRVHMAYIGHPVAGDDVYGPQKVIAALNGQCLHARIIGFQHPVTGEYLEFTSPLPDYFTKFLATLKE</sequence>
<dbReference type="Pfam" id="PF01479">
    <property type="entry name" value="S4"/>
    <property type="match status" value="1"/>
</dbReference>
<dbReference type="PROSITE" id="PS50889">
    <property type="entry name" value="S4"/>
    <property type="match status" value="1"/>
</dbReference>
<dbReference type="NCBIfam" id="TIGR00005">
    <property type="entry name" value="rluA_subfam"/>
    <property type="match status" value="1"/>
</dbReference>
<evidence type="ECO:0000256" key="7">
    <source>
        <dbReference type="RuleBase" id="RU362028"/>
    </source>
</evidence>
<evidence type="ECO:0000256" key="3">
    <source>
        <dbReference type="ARBA" id="ARBA00022884"/>
    </source>
</evidence>
<evidence type="ECO:0000259" key="8">
    <source>
        <dbReference type="SMART" id="SM00363"/>
    </source>
</evidence>
<reference evidence="9" key="1">
    <citation type="submission" date="2020-08" db="EMBL/GenBank/DDBJ databases">
        <title>Genome public.</title>
        <authorList>
            <person name="Liu C."/>
            <person name="Sun Q."/>
        </authorList>
    </citation>
    <scope>NUCLEOTIDE SEQUENCE</scope>
    <source>
        <strain evidence="9">NSJ-31</strain>
    </source>
</reference>